<dbReference type="STRING" id="182217.HCW_04470"/>
<dbReference type="KEGG" id="hce:HCW_04470"/>
<dbReference type="AlphaFoldDB" id="I0EMJ2"/>
<dbReference type="PATRIC" id="fig|182217.3.peg.955"/>
<dbReference type="RefSeq" id="WP_014661031.1">
    <property type="nucleotide sequence ID" value="NC_017737.1"/>
</dbReference>
<organism evidence="1 2">
    <name type="scientific">Helicobacter cetorum (strain ATCC BAA-429 / MIT 00-7128)</name>
    <dbReference type="NCBI Taxonomy" id="182217"/>
    <lineage>
        <taxon>Bacteria</taxon>
        <taxon>Pseudomonadati</taxon>
        <taxon>Campylobacterota</taxon>
        <taxon>Epsilonproteobacteria</taxon>
        <taxon>Campylobacterales</taxon>
        <taxon>Helicobacteraceae</taxon>
        <taxon>Helicobacter</taxon>
    </lineage>
</organism>
<dbReference type="Proteomes" id="UP000005010">
    <property type="component" value="Chromosome"/>
</dbReference>
<evidence type="ECO:0000313" key="1">
    <source>
        <dbReference type="EMBL" id="AFI04161.1"/>
    </source>
</evidence>
<protein>
    <recommendedName>
        <fullName evidence="3">Periplasmic protein</fullName>
    </recommendedName>
</protein>
<name>I0EMJ2_HELC0</name>
<sequence>MRFFLLFYLLGAFLKALSPLENQEFLISYRLKIIDSVAVGEEYSISKPIASRIKTAPYVLDYHCLIIAHNLPTINSKDPHLQARLENSLLERALKKEKEQIIDCLLKSQVAITHYDNSYKNGTTTTSILNLKALSVRASLAGNVLSLDIFRKEEE</sequence>
<evidence type="ECO:0000313" key="2">
    <source>
        <dbReference type="Proteomes" id="UP000005010"/>
    </source>
</evidence>
<evidence type="ECO:0008006" key="3">
    <source>
        <dbReference type="Google" id="ProtNLM"/>
    </source>
</evidence>
<reference evidence="2" key="1">
    <citation type="submission" date="2012-04" db="EMBL/GenBank/DDBJ databases">
        <title>Complete genome sequence of Helicobacter cetorum strain MIT 00-7128.</title>
        <authorList>
            <person name="Kersulyte D."/>
            <person name="Berg D.E."/>
        </authorList>
    </citation>
    <scope>NUCLEOTIDE SEQUENCE [LARGE SCALE GENOMIC DNA]</scope>
    <source>
        <strain evidence="2">MIT 00-7128</strain>
    </source>
</reference>
<proteinExistence type="predicted"/>
<keyword evidence="2" id="KW-1185">Reference proteome</keyword>
<accession>I0EMJ2</accession>
<gene>
    <name evidence="1" type="ordered locus">HCW_04470</name>
</gene>
<dbReference type="HOGENOM" id="CLU_1675481_0_0_7"/>
<dbReference type="EMBL" id="CP003479">
    <property type="protein sequence ID" value="AFI04161.1"/>
    <property type="molecule type" value="Genomic_DNA"/>
</dbReference>